<dbReference type="PIRSF" id="PIRSF000497">
    <property type="entry name" value="MAT"/>
    <property type="match status" value="1"/>
</dbReference>
<name>A0ABM5NF59_LIBAS</name>
<evidence type="ECO:0000256" key="2">
    <source>
        <dbReference type="ARBA" id="ARBA00001958"/>
    </source>
</evidence>
<accession>A0ABM5NF59</accession>
<keyword evidence="11 14" id="KW-0460">Magnesium</keyword>
<feature type="domain" description="S-adenosylmethionine synthetase central" evidence="17">
    <location>
        <begin position="138"/>
        <end position="256"/>
    </location>
</feature>
<dbReference type="InterPro" id="IPR022629">
    <property type="entry name" value="S-AdoMet_synt_central"/>
</dbReference>
<dbReference type="Pfam" id="PF02773">
    <property type="entry name" value="S-AdoMet_synt_C"/>
    <property type="match status" value="1"/>
</dbReference>
<evidence type="ECO:0000256" key="14">
    <source>
        <dbReference type="RuleBase" id="RU000542"/>
    </source>
</evidence>
<dbReference type="NCBIfam" id="TIGR01034">
    <property type="entry name" value="metK"/>
    <property type="match status" value="1"/>
</dbReference>
<evidence type="ECO:0000259" key="18">
    <source>
        <dbReference type="Pfam" id="PF02773"/>
    </source>
</evidence>
<evidence type="ECO:0000256" key="6">
    <source>
        <dbReference type="ARBA" id="ARBA00022563"/>
    </source>
</evidence>
<keyword evidence="7" id="KW-0808">Transferase</keyword>
<dbReference type="InterPro" id="IPR022636">
    <property type="entry name" value="S-AdoMet_synthetase_sfam"/>
</dbReference>
<dbReference type="GeneID" id="93076661"/>
<dbReference type="EMBL" id="CP004005">
    <property type="protein sequence ID" value="AGH16660.1"/>
    <property type="molecule type" value="Genomic_DNA"/>
</dbReference>
<evidence type="ECO:0000259" key="16">
    <source>
        <dbReference type="Pfam" id="PF00438"/>
    </source>
</evidence>
<dbReference type="CDD" id="cd18079">
    <property type="entry name" value="S-AdoMet_synt"/>
    <property type="match status" value="1"/>
</dbReference>
<sequence length="413" mass="45029">MSADFLFTSESVSEGHPDKICDRISDEIVDLVYREAIESKMDVNSVRVACEVLVTKNKVIVAGEVRLPHGLSKKDSITGQYVVDKEKFEKVVRSVIRSIGYEQEGFHWETVDVEVLLHSQSSDIAYGVDNASDDCSTLGAGDQGIMFGYACRETADFMPAPIYYAHRILRTLADARKNSGGDVSKLGPDAKSQVTIRYVDNKVCEVKSIVLSIQHFDPTWDRGKVRSVVEPYILKALEDIKISPDCSWYINPAGKFVIGGPCSDAGLTGRKIIVDTYGGASPHGGGAFSGKDITKVDRAAAYAARYLAKNIVAAGLADRCTIQLSYAIGISRPLSIFVDLHDSGKVSESCVANAINKVMDLSVSGIRDHLNLSRPIYAQTSAYGHFGRSANQDGFFPWEALDLIEPLKKAIGF</sequence>
<keyword evidence="6" id="KW-0554">One-carbon metabolism</keyword>
<evidence type="ECO:0000256" key="10">
    <source>
        <dbReference type="ARBA" id="ARBA00022840"/>
    </source>
</evidence>
<keyword evidence="12 14" id="KW-0630">Potassium</keyword>
<evidence type="ECO:0000256" key="4">
    <source>
        <dbReference type="ARBA" id="ARBA00009685"/>
    </source>
</evidence>
<evidence type="ECO:0000256" key="13">
    <source>
        <dbReference type="NCBIfam" id="TIGR01034"/>
    </source>
</evidence>
<organism evidence="19 20">
    <name type="scientific">Candidatus Liberibacter asiaticus str. gxpsy</name>
    <dbReference type="NCBI Taxonomy" id="1174529"/>
    <lineage>
        <taxon>Bacteria</taxon>
        <taxon>Pseudomonadati</taxon>
        <taxon>Pseudomonadota</taxon>
        <taxon>Alphaproteobacteria</taxon>
        <taxon>Hyphomicrobiales</taxon>
        <taxon>Rhizobiaceae</taxon>
        <taxon>Liberibacter</taxon>
    </lineage>
</organism>
<dbReference type="PROSITE" id="PS00377">
    <property type="entry name" value="ADOMET_SYNTHASE_2"/>
    <property type="match status" value="1"/>
</dbReference>
<comment type="pathway">
    <text evidence="3">Amino-acid biosynthesis; S-adenosyl-L-methionine biosynthesis; S-adenosyl-L-methionine from L-methionine: step 1/1.</text>
</comment>
<dbReference type="EC" id="2.5.1.6" evidence="5 13"/>
<evidence type="ECO:0000256" key="9">
    <source>
        <dbReference type="ARBA" id="ARBA00022741"/>
    </source>
</evidence>
<comment type="subcellular location">
    <subcellularLocation>
        <location evidence="14">Cytoplasm</location>
    </subcellularLocation>
</comment>
<dbReference type="PANTHER" id="PTHR11964">
    <property type="entry name" value="S-ADENOSYLMETHIONINE SYNTHETASE"/>
    <property type="match status" value="1"/>
</dbReference>
<comment type="similarity">
    <text evidence="4 15">Belongs to the AdoMet synthase family.</text>
</comment>
<keyword evidence="9" id="KW-0547">Nucleotide-binding</keyword>
<evidence type="ECO:0000256" key="3">
    <source>
        <dbReference type="ARBA" id="ARBA00005224"/>
    </source>
</evidence>
<evidence type="ECO:0000313" key="19">
    <source>
        <dbReference type="EMBL" id="AGH16660.1"/>
    </source>
</evidence>
<evidence type="ECO:0000256" key="12">
    <source>
        <dbReference type="ARBA" id="ARBA00022958"/>
    </source>
</evidence>
<evidence type="ECO:0000256" key="8">
    <source>
        <dbReference type="ARBA" id="ARBA00022723"/>
    </source>
</evidence>
<evidence type="ECO:0000256" key="15">
    <source>
        <dbReference type="RuleBase" id="RU004462"/>
    </source>
</evidence>
<feature type="domain" description="S-adenosylmethionine synthetase N-terminal" evidence="16">
    <location>
        <begin position="5"/>
        <end position="121"/>
    </location>
</feature>
<proteinExistence type="inferred from homology"/>
<dbReference type="InterPro" id="IPR022628">
    <property type="entry name" value="S-AdoMet_synt_N"/>
</dbReference>
<dbReference type="Pfam" id="PF00438">
    <property type="entry name" value="S-AdoMet_synt_N"/>
    <property type="match status" value="1"/>
</dbReference>
<dbReference type="SUPFAM" id="SSF55973">
    <property type="entry name" value="S-adenosylmethionine synthetase"/>
    <property type="match status" value="3"/>
</dbReference>
<gene>
    <name evidence="19" type="ORF">WSI_01450</name>
</gene>
<reference evidence="19 20" key="1">
    <citation type="journal article" date="2013" name="Genome Announc.">
        <title>Complete Genome Sequence of a Chinese Strain of 'Candidatus Liberibacter asiaticus'.</title>
        <authorList>
            <person name="Lin H."/>
            <person name="Han C.S."/>
            <person name="Liu B."/>
            <person name="Lou B."/>
            <person name="Bai X."/>
            <person name="Deng C."/>
            <person name="Civerolo E.L."/>
            <person name="Gupta G."/>
        </authorList>
    </citation>
    <scope>NUCLEOTIDE SEQUENCE [LARGE SCALE GENOMIC DNA]</scope>
    <source>
        <strain evidence="20">gxpsy</strain>
    </source>
</reference>
<comment type="cofactor">
    <cofactor evidence="1">
        <name>Mg(2+)</name>
        <dbReference type="ChEBI" id="CHEBI:18420"/>
    </cofactor>
</comment>
<dbReference type="Gene3D" id="3.30.300.10">
    <property type="match status" value="3"/>
</dbReference>
<keyword evidence="10" id="KW-0067">ATP-binding</keyword>
<protein>
    <recommendedName>
        <fullName evidence="5 13">Methionine adenosyltransferase</fullName>
        <ecNumber evidence="5 13">2.5.1.6</ecNumber>
    </recommendedName>
</protein>
<dbReference type="InterPro" id="IPR002133">
    <property type="entry name" value="S-AdoMet_synthetase"/>
</dbReference>
<comment type="subunit">
    <text evidence="14">Homotetramer.</text>
</comment>
<dbReference type="Pfam" id="PF02772">
    <property type="entry name" value="S-AdoMet_synt_M"/>
    <property type="match status" value="1"/>
</dbReference>
<feature type="domain" description="S-adenosylmethionine synthetase C-terminal" evidence="18">
    <location>
        <begin position="258"/>
        <end position="399"/>
    </location>
</feature>
<dbReference type="InterPro" id="IPR022631">
    <property type="entry name" value="ADOMET_SYNTHASE_CS"/>
</dbReference>
<dbReference type="InterPro" id="IPR022630">
    <property type="entry name" value="S-AdoMet_synt_C"/>
</dbReference>
<evidence type="ECO:0000256" key="7">
    <source>
        <dbReference type="ARBA" id="ARBA00022679"/>
    </source>
</evidence>
<dbReference type="Proteomes" id="UP000011820">
    <property type="component" value="Chromosome"/>
</dbReference>
<dbReference type="RefSeq" id="WP_012778642.1">
    <property type="nucleotide sequence ID" value="NC_020549.1"/>
</dbReference>
<evidence type="ECO:0000313" key="20">
    <source>
        <dbReference type="Proteomes" id="UP000011820"/>
    </source>
</evidence>
<evidence type="ECO:0000256" key="1">
    <source>
        <dbReference type="ARBA" id="ARBA00001946"/>
    </source>
</evidence>
<keyword evidence="8 14" id="KW-0479">Metal-binding</keyword>
<keyword evidence="20" id="KW-1185">Reference proteome</keyword>
<evidence type="ECO:0000256" key="5">
    <source>
        <dbReference type="ARBA" id="ARBA00012828"/>
    </source>
</evidence>
<comment type="cofactor">
    <cofactor evidence="2">
        <name>K(+)</name>
        <dbReference type="ChEBI" id="CHEBI:29103"/>
    </cofactor>
</comment>
<evidence type="ECO:0000256" key="11">
    <source>
        <dbReference type="ARBA" id="ARBA00022842"/>
    </source>
</evidence>
<dbReference type="PROSITE" id="PS00376">
    <property type="entry name" value="ADOMET_SYNTHASE_1"/>
    <property type="match status" value="1"/>
</dbReference>
<evidence type="ECO:0000259" key="17">
    <source>
        <dbReference type="Pfam" id="PF02772"/>
    </source>
</evidence>